<gene>
    <name evidence="2" type="ORF">SAMN02927923_03843</name>
</gene>
<keyword evidence="3" id="KW-1185">Reference proteome</keyword>
<protein>
    <submittedName>
        <fullName evidence="2">Uncharacterized protein</fullName>
    </submittedName>
</protein>
<feature type="region of interest" description="Disordered" evidence="1">
    <location>
        <begin position="1"/>
        <end position="34"/>
    </location>
</feature>
<accession>A0A1G5L1M7</accession>
<evidence type="ECO:0000313" key="3">
    <source>
        <dbReference type="Proteomes" id="UP000199569"/>
    </source>
</evidence>
<dbReference type="EMBL" id="FMVJ01000013">
    <property type="protein sequence ID" value="SCZ06757.1"/>
    <property type="molecule type" value="Genomic_DNA"/>
</dbReference>
<evidence type="ECO:0000313" key="2">
    <source>
        <dbReference type="EMBL" id="SCZ06757.1"/>
    </source>
</evidence>
<sequence length="58" mass="6362">MCHYRGLDMSEDKAKTEADRQRELEAKHSEAVDKLRHDADVAAQKAASAPAKDAVPAK</sequence>
<name>A0A1G5L1M7_9HYPH</name>
<reference evidence="2 3" key="1">
    <citation type="submission" date="2016-10" db="EMBL/GenBank/DDBJ databases">
        <authorList>
            <person name="de Groot N.N."/>
        </authorList>
    </citation>
    <scope>NUCLEOTIDE SEQUENCE [LARGE SCALE GENOMIC DNA]</scope>
    <source>
        <strain evidence="2 3">CGMCC 1.7666</strain>
    </source>
</reference>
<dbReference type="Proteomes" id="UP000199569">
    <property type="component" value="Unassembled WGS sequence"/>
</dbReference>
<dbReference type="AlphaFoldDB" id="A0A1G5L1M7"/>
<evidence type="ECO:0000256" key="1">
    <source>
        <dbReference type="SAM" id="MobiDB-lite"/>
    </source>
</evidence>
<proteinExistence type="predicted"/>
<organism evidence="2 3">
    <name type="scientific">Microvirga guangxiensis</name>
    <dbReference type="NCBI Taxonomy" id="549386"/>
    <lineage>
        <taxon>Bacteria</taxon>
        <taxon>Pseudomonadati</taxon>
        <taxon>Pseudomonadota</taxon>
        <taxon>Alphaproteobacteria</taxon>
        <taxon>Hyphomicrobiales</taxon>
        <taxon>Methylobacteriaceae</taxon>
        <taxon>Microvirga</taxon>
    </lineage>
</organism>